<dbReference type="AlphaFoldDB" id="A0A1M7UYP1"/>
<dbReference type="Proteomes" id="UP000184010">
    <property type="component" value="Unassembled WGS sequence"/>
</dbReference>
<evidence type="ECO:0000256" key="1">
    <source>
        <dbReference type="ARBA" id="ARBA00006987"/>
    </source>
</evidence>
<dbReference type="Gene3D" id="3.40.190.150">
    <property type="entry name" value="Bordetella uptake gene, domain 1"/>
    <property type="match status" value="1"/>
</dbReference>
<dbReference type="Pfam" id="PF03401">
    <property type="entry name" value="TctC"/>
    <property type="match status" value="1"/>
</dbReference>
<accession>A0A1M7UYP1</accession>
<keyword evidence="3" id="KW-1185">Reference proteome</keyword>
<organism evidence="2 3">
    <name type="scientific">Desulfitobacterium chlororespirans DSM 11544</name>
    <dbReference type="NCBI Taxonomy" id="1121395"/>
    <lineage>
        <taxon>Bacteria</taxon>
        <taxon>Bacillati</taxon>
        <taxon>Bacillota</taxon>
        <taxon>Clostridia</taxon>
        <taxon>Eubacteriales</taxon>
        <taxon>Desulfitobacteriaceae</taxon>
        <taxon>Desulfitobacterium</taxon>
    </lineage>
</organism>
<dbReference type="InterPro" id="IPR042100">
    <property type="entry name" value="Bug_dom1"/>
</dbReference>
<dbReference type="PANTHER" id="PTHR42928">
    <property type="entry name" value="TRICARBOXYLATE-BINDING PROTEIN"/>
    <property type="match status" value="1"/>
</dbReference>
<dbReference type="Gene3D" id="3.40.190.10">
    <property type="entry name" value="Periplasmic binding protein-like II"/>
    <property type="match status" value="1"/>
</dbReference>
<protein>
    <submittedName>
        <fullName evidence="2">Tripartite-type tricarboxylate transporter, receptor component TctC</fullName>
    </submittedName>
</protein>
<dbReference type="EMBL" id="FRDN01000022">
    <property type="protein sequence ID" value="SHN88078.1"/>
    <property type="molecule type" value="Genomic_DNA"/>
</dbReference>
<evidence type="ECO:0000313" key="2">
    <source>
        <dbReference type="EMBL" id="SHN88078.1"/>
    </source>
</evidence>
<dbReference type="SUPFAM" id="SSF53850">
    <property type="entry name" value="Periplasmic binding protein-like II"/>
    <property type="match status" value="1"/>
</dbReference>
<dbReference type="InterPro" id="IPR005064">
    <property type="entry name" value="BUG"/>
</dbReference>
<dbReference type="STRING" id="1121395.SAMN02745215_05137"/>
<dbReference type="PANTHER" id="PTHR42928:SF5">
    <property type="entry name" value="BLR1237 PROTEIN"/>
    <property type="match status" value="1"/>
</dbReference>
<proteinExistence type="inferred from homology"/>
<dbReference type="PIRSF" id="PIRSF017082">
    <property type="entry name" value="YflP"/>
    <property type="match status" value="1"/>
</dbReference>
<dbReference type="CDD" id="cd07012">
    <property type="entry name" value="PBP2_Bug_TTT"/>
    <property type="match status" value="1"/>
</dbReference>
<evidence type="ECO:0000313" key="3">
    <source>
        <dbReference type="Proteomes" id="UP000184010"/>
    </source>
</evidence>
<gene>
    <name evidence="2" type="ORF">SAMN02745215_05137</name>
</gene>
<name>A0A1M7UYP1_9FIRM</name>
<sequence length="347" mass="38119">MIIMRLNKLRYGGKKMKRWTKLTAALVTIGALLLSGCGGGTQATTADEKKADFPKKPVNMIIAFTAGGSSDVQARIVEKYWKENFNSQPLTFDYQVGAGGQVGFTAITKGRPDGYTIGGVNVPHINLQALSPQGTYKIEDFAFICQVVNDPNLLVVQANSPMTTVADFVAEAKKKDGKMTIGVVGTFTAHHIAALQLMDLLDIKLTLVPFTGAADENVALMGGHVDAMIGNLNDVMRDMSKYKFLAIASEERHPWMKDVATFKEQNVDFISDIRRGFAAPKDIDPAVLKVLREGFEKICTNPDYIAEMEKIGQPHEYLNGEEFTEIVNTYTKTVTPLVEKYGLNKTN</sequence>
<reference evidence="3" key="1">
    <citation type="submission" date="2016-12" db="EMBL/GenBank/DDBJ databases">
        <authorList>
            <person name="Varghese N."/>
            <person name="Submissions S."/>
        </authorList>
    </citation>
    <scope>NUCLEOTIDE SEQUENCE [LARGE SCALE GENOMIC DNA]</scope>
    <source>
        <strain evidence="3">DSM 11544</strain>
    </source>
</reference>
<keyword evidence="2" id="KW-0675">Receptor</keyword>
<comment type="similarity">
    <text evidence="1">Belongs to the UPF0065 (bug) family.</text>
</comment>